<comment type="subcellular location">
    <subcellularLocation>
        <location evidence="1">Mitochondrion</location>
    </subcellularLocation>
</comment>
<dbReference type="InterPro" id="IPR011032">
    <property type="entry name" value="GroES-like_sf"/>
</dbReference>
<evidence type="ECO:0000256" key="1">
    <source>
        <dbReference type="ARBA" id="ARBA00004173"/>
    </source>
</evidence>
<accession>A0AAD7XI56</accession>
<keyword evidence="4" id="KW-0809">Transit peptide</keyword>
<dbReference type="Gene3D" id="3.40.50.720">
    <property type="entry name" value="NAD(P)-binding Rossmann-like Domain"/>
    <property type="match status" value="1"/>
</dbReference>
<keyword evidence="5" id="KW-0560">Oxidoreductase</keyword>
<keyword evidence="6" id="KW-0496">Mitochondrion</keyword>
<evidence type="ECO:0000256" key="3">
    <source>
        <dbReference type="ARBA" id="ARBA00022857"/>
    </source>
</evidence>
<dbReference type="InterPro" id="IPR051034">
    <property type="entry name" value="Mito_Enoyl-ACP_Reductase"/>
</dbReference>
<dbReference type="PANTHER" id="PTHR43981:SF2">
    <property type="entry name" value="ENOYL-[ACYL-CARRIER-PROTEIN] REDUCTASE, MITOCHONDRIAL"/>
    <property type="match status" value="1"/>
</dbReference>
<dbReference type="PANTHER" id="PTHR43981">
    <property type="entry name" value="ENOYL-[ACYL-CARRIER-PROTEIN] REDUCTASE, MITOCHONDRIAL"/>
    <property type="match status" value="1"/>
</dbReference>
<dbReference type="AlphaFoldDB" id="A0AAD7XI56"/>
<organism evidence="7 8">
    <name type="scientific">Chrysophaeum taylorii</name>
    <dbReference type="NCBI Taxonomy" id="2483200"/>
    <lineage>
        <taxon>Eukaryota</taxon>
        <taxon>Sar</taxon>
        <taxon>Stramenopiles</taxon>
        <taxon>Ochrophyta</taxon>
        <taxon>Pelagophyceae</taxon>
        <taxon>Pelagomonadales</taxon>
        <taxon>Pelagomonadaceae</taxon>
        <taxon>Chrysophaeum</taxon>
    </lineage>
</organism>
<dbReference type="Proteomes" id="UP001230188">
    <property type="component" value="Unassembled WGS sequence"/>
</dbReference>
<dbReference type="GO" id="GO:0016491">
    <property type="term" value="F:oxidoreductase activity"/>
    <property type="evidence" value="ECO:0007669"/>
    <property type="project" value="UniProtKB-KW"/>
</dbReference>
<protein>
    <recommendedName>
        <fullName evidence="9">Enoyl reductase (ER) domain-containing protein</fullName>
    </recommendedName>
</protein>
<evidence type="ECO:0000313" key="7">
    <source>
        <dbReference type="EMBL" id="KAJ8599039.1"/>
    </source>
</evidence>
<reference evidence="7" key="1">
    <citation type="submission" date="2023-01" db="EMBL/GenBank/DDBJ databases">
        <title>Metagenome sequencing of chrysophaentin producing Chrysophaeum taylorii.</title>
        <authorList>
            <person name="Davison J."/>
            <person name="Bewley C."/>
        </authorList>
    </citation>
    <scope>NUCLEOTIDE SEQUENCE</scope>
    <source>
        <strain evidence="7">NIES-1699</strain>
    </source>
</reference>
<comment type="similarity">
    <text evidence="2">Belongs to the zinc-containing alcohol dehydrogenase family. Quinone oxidoreductase subfamily.</text>
</comment>
<gene>
    <name evidence="7" type="ORF">CTAYLR_007688</name>
</gene>
<name>A0AAD7XI56_9STRA</name>
<evidence type="ECO:0000313" key="8">
    <source>
        <dbReference type="Proteomes" id="UP001230188"/>
    </source>
</evidence>
<dbReference type="GO" id="GO:0005739">
    <property type="term" value="C:mitochondrion"/>
    <property type="evidence" value="ECO:0007669"/>
    <property type="project" value="UniProtKB-SubCell"/>
</dbReference>
<evidence type="ECO:0000256" key="2">
    <source>
        <dbReference type="ARBA" id="ARBA00010371"/>
    </source>
</evidence>
<proteinExistence type="inferred from homology"/>
<evidence type="ECO:0000256" key="6">
    <source>
        <dbReference type="ARBA" id="ARBA00023128"/>
    </source>
</evidence>
<dbReference type="SUPFAM" id="SSF50129">
    <property type="entry name" value="GroES-like"/>
    <property type="match status" value="1"/>
</dbReference>
<sequence>MRRALFGCITRRGLSLGADDISSLKPTEVAVRMLASPVTATLQEGVGVVEAVGDRAASLFKKDDLAFSPKFSGLKSVAKVDASRAVKIPTAVPAELGAFFARACTAYRLLASTAPGDVVLHCGAEGAVGQCLAQLAAARDVTLISLVSSVPYVDEAVDLLKNIGATVAAPAYYSQDGGFRSVVADLGKPSLVILDVSAMDVKAVNTILQAATKPFSIAKAVLEDADAADKRDAHLVATLVETIAAPTAKLVTHDSRPDDSVLLNATPFSIDEWFEAAPADDKGQTVAAVADAAAADALKVWVEAYDTATLPRALELRDRGVYVHPFRQPVWVSHLIER</sequence>
<dbReference type="GO" id="GO:0006631">
    <property type="term" value="P:fatty acid metabolic process"/>
    <property type="evidence" value="ECO:0007669"/>
    <property type="project" value="TreeGrafter"/>
</dbReference>
<dbReference type="InterPro" id="IPR036291">
    <property type="entry name" value="NAD(P)-bd_dom_sf"/>
</dbReference>
<keyword evidence="8" id="KW-1185">Reference proteome</keyword>
<dbReference type="Gene3D" id="3.90.180.10">
    <property type="entry name" value="Medium-chain alcohol dehydrogenases, catalytic domain"/>
    <property type="match status" value="1"/>
</dbReference>
<evidence type="ECO:0000256" key="5">
    <source>
        <dbReference type="ARBA" id="ARBA00023002"/>
    </source>
</evidence>
<keyword evidence="3" id="KW-0521">NADP</keyword>
<evidence type="ECO:0000256" key="4">
    <source>
        <dbReference type="ARBA" id="ARBA00022946"/>
    </source>
</evidence>
<evidence type="ECO:0008006" key="9">
    <source>
        <dbReference type="Google" id="ProtNLM"/>
    </source>
</evidence>
<comment type="caution">
    <text evidence="7">The sequence shown here is derived from an EMBL/GenBank/DDBJ whole genome shotgun (WGS) entry which is preliminary data.</text>
</comment>
<dbReference type="SUPFAM" id="SSF51735">
    <property type="entry name" value="NAD(P)-binding Rossmann-fold domains"/>
    <property type="match status" value="1"/>
</dbReference>
<dbReference type="EMBL" id="JAQMWT010000594">
    <property type="protein sequence ID" value="KAJ8599039.1"/>
    <property type="molecule type" value="Genomic_DNA"/>
</dbReference>